<organism evidence="2 3">
    <name type="scientific">Pelomonas cellulosilytica</name>
    <dbReference type="NCBI Taxonomy" id="2906762"/>
    <lineage>
        <taxon>Bacteria</taxon>
        <taxon>Pseudomonadati</taxon>
        <taxon>Pseudomonadota</taxon>
        <taxon>Betaproteobacteria</taxon>
        <taxon>Burkholderiales</taxon>
        <taxon>Sphaerotilaceae</taxon>
        <taxon>Roseateles</taxon>
    </lineage>
</organism>
<keyword evidence="1" id="KW-0812">Transmembrane</keyword>
<dbReference type="EMBL" id="JAJTWU010000003">
    <property type="protein sequence ID" value="MCE4554527.1"/>
    <property type="molecule type" value="Genomic_DNA"/>
</dbReference>
<sequence>MESAKSPQMVALADELQGGGWRRPRRGIRALAIGSGLVAAGVVFVMFNKFGVIKGGTPKPEPQLIGTIDLRLGNPVAVAERGEAKARLDIEAGLAQLLVYGPVPAKADAARAARLKQRYGLVIVHKGQTPTPLLQAYADGYNRVMHAELERRHGREVADRLLREQGVELAAQEKKDAP</sequence>
<dbReference type="Proteomes" id="UP001200741">
    <property type="component" value="Unassembled WGS sequence"/>
</dbReference>
<evidence type="ECO:0000313" key="3">
    <source>
        <dbReference type="Proteomes" id="UP001200741"/>
    </source>
</evidence>
<feature type="transmembrane region" description="Helical" evidence="1">
    <location>
        <begin position="30"/>
        <end position="47"/>
    </location>
</feature>
<keyword evidence="1" id="KW-1133">Transmembrane helix</keyword>
<protein>
    <submittedName>
        <fullName evidence="2">Uncharacterized protein</fullName>
    </submittedName>
</protein>
<proteinExistence type="predicted"/>
<dbReference type="RefSeq" id="WP_233371488.1">
    <property type="nucleotide sequence ID" value="NZ_JAJTWU010000003.1"/>
</dbReference>
<evidence type="ECO:0000256" key="1">
    <source>
        <dbReference type="SAM" id="Phobius"/>
    </source>
</evidence>
<evidence type="ECO:0000313" key="2">
    <source>
        <dbReference type="EMBL" id="MCE4554527.1"/>
    </source>
</evidence>
<keyword evidence="1" id="KW-0472">Membrane</keyword>
<gene>
    <name evidence="2" type="ORF">LXT13_08740</name>
</gene>
<name>A0ABS8XS56_9BURK</name>
<comment type="caution">
    <text evidence="2">The sequence shown here is derived from an EMBL/GenBank/DDBJ whole genome shotgun (WGS) entry which is preliminary data.</text>
</comment>
<reference evidence="2 3" key="1">
    <citation type="submission" date="2021-12" db="EMBL/GenBank/DDBJ databases">
        <title>Genome seq of P8.</title>
        <authorList>
            <person name="Seo T."/>
        </authorList>
    </citation>
    <scope>NUCLEOTIDE SEQUENCE [LARGE SCALE GENOMIC DNA]</scope>
    <source>
        <strain evidence="2 3">P8</strain>
    </source>
</reference>
<keyword evidence="3" id="KW-1185">Reference proteome</keyword>
<accession>A0ABS8XS56</accession>